<evidence type="ECO:0000313" key="4">
    <source>
        <dbReference type="EMBL" id="PNX98948.1"/>
    </source>
</evidence>
<reference evidence="4 5" key="1">
    <citation type="journal article" date="2014" name="Am. J. Bot.">
        <title>Genome assembly and annotation for red clover (Trifolium pratense; Fabaceae).</title>
        <authorList>
            <person name="Istvanek J."/>
            <person name="Jaros M."/>
            <person name="Krenek A."/>
            <person name="Repkova J."/>
        </authorList>
    </citation>
    <scope>NUCLEOTIDE SEQUENCE [LARGE SCALE GENOMIC DNA]</scope>
    <source>
        <strain evidence="5">cv. Tatra</strain>
        <tissue evidence="4">Young leaves</tissue>
    </source>
</reference>
<keyword evidence="3" id="KW-1133">Transmembrane helix</keyword>
<comment type="similarity">
    <text evidence="1">Belongs to the GDA1/CD39 NTPase family.</text>
</comment>
<keyword evidence="2" id="KW-0378">Hydrolase</keyword>
<dbReference type="Proteomes" id="UP000236291">
    <property type="component" value="Unassembled WGS sequence"/>
</dbReference>
<keyword evidence="3" id="KW-0472">Membrane</keyword>
<evidence type="ECO:0000313" key="5">
    <source>
        <dbReference type="Proteomes" id="UP000236291"/>
    </source>
</evidence>
<protein>
    <submittedName>
        <fullName evidence="4">Putative apyrase 6-like protein</fullName>
    </submittedName>
</protein>
<evidence type="ECO:0000256" key="1">
    <source>
        <dbReference type="ARBA" id="ARBA00009283"/>
    </source>
</evidence>
<dbReference type="Gene3D" id="3.30.420.40">
    <property type="match status" value="1"/>
</dbReference>
<dbReference type="InterPro" id="IPR000407">
    <property type="entry name" value="GDA1_CD39_NTPase"/>
</dbReference>
<evidence type="ECO:0000256" key="2">
    <source>
        <dbReference type="ARBA" id="ARBA00022801"/>
    </source>
</evidence>
<dbReference type="GO" id="GO:0017110">
    <property type="term" value="F:nucleoside diphosphate phosphatase activity"/>
    <property type="evidence" value="ECO:0007669"/>
    <property type="project" value="TreeGrafter"/>
</dbReference>
<accession>A0A2K3N7E1</accession>
<feature type="transmembrane region" description="Helical" evidence="3">
    <location>
        <begin position="27"/>
        <end position="48"/>
    </location>
</feature>
<dbReference type="AlphaFoldDB" id="A0A2K3N7E1"/>
<sequence>MDPTVKKLQIRSTNLFARNNNNNSKCFFFNNAFIASLFFSFLLVFSYYTFFSSPLTGTGFRYRIIIDGGSTGTRVHLFKYKVKNALDFGKKGLDSMRVNPGLSSFAEDPDGAGRSVLELVEFAKNRIPKESWKETEIRLMATAGMRMLDVEVQEKILDSCRKVLRSSGFKFSDNWASVITGELDV</sequence>
<dbReference type="GO" id="GO:0016020">
    <property type="term" value="C:membrane"/>
    <property type="evidence" value="ECO:0007669"/>
    <property type="project" value="TreeGrafter"/>
</dbReference>
<dbReference type="EMBL" id="ASHM01017221">
    <property type="protein sequence ID" value="PNX98948.1"/>
    <property type="molecule type" value="Genomic_DNA"/>
</dbReference>
<name>A0A2K3N7E1_TRIPR</name>
<evidence type="ECO:0000256" key="3">
    <source>
        <dbReference type="SAM" id="Phobius"/>
    </source>
</evidence>
<dbReference type="ExpressionAtlas" id="A0A2K3N7E1">
    <property type="expression patterns" value="baseline"/>
</dbReference>
<dbReference type="PANTHER" id="PTHR11782:SF3">
    <property type="entry name" value="APYRASE 6-RELATED"/>
    <property type="match status" value="1"/>
</dbReference>
<reference evidence="4 5" key="2">
    <citation type="journal article" date="2017" name="Front. Plant Sci.">
        <title>Gene Classification and Mining of Molecular Markers Useful in Red Clover (Trifolium pratense) Breeding.</title>
        <authorList>
            <person name="Istvanek J."/>
            <person name="Dluhosova J."/>
            <person name="Dluhos P."/>
            <person name="Patkova L."/>
            <person name="Nedelnik J."/>
            <person name="Repkova J."/>
        </authorList>
    </citation>
    <scope>NUCLEOTIDE SEQUENCE [LARGE SCALE GENOMIC DNA]</scope>
    <source>
        <strain evidence="5">cv. Tatra</strain>
        <tissue evidence="4">Young leaves</tissue>
    </source>
</reference>
<organism evidence="4 5">
    <name type="scientific">Trifolium pratense</name>
    <name type="common">Red clover</name>
    <dbReference type="NCBI Taxonomy" id="57577"/>
    <lineage>
        <taxon>Eukaryota</taxon>
        <taxon>Viridiplantae</taxon>
        <taxon>Streptophyta</taxon>
        <taxon>Embryophyta</taxon>
        <taxon>Tracheophyta</taxon>
        <taxon>Spermatophyta</taxon>
        <taxon>Magnoliopsida</taxon>
        <taxon>eudicotyledons</taxon>
        <taxon>Gunneridae</taxon>
        <taxon>Pentapetalae</taxon>
        <taxon>rosids</taxon>
        <taxon>fabids</taxon>
        <taxon>Fabales</taxon>
        <taxon>Fabaceae</taxon>
        <taxon>Papilionoideae</taxon>
        <taxon>50 kb inversion clade</taxon>
        <taxon>NPAAA clade</taxon>
        <taxon>Hologalegina</taxon>
        <taxon>IRL clade</taxon>
        <taxon>Trifolieae</taxon>
        <taxon>Trifolium</taxon>
    </lineage>
</organism>
<dbReference type="STRING" id="57577.A0A2K3N7E1"/>
<dbReference type="Pfam" id="PF01150">
    <property type="entry name" value="GDA1_CD39"/>
    <property type="match status" value="1"/>
</dbReference>
<gene>
    <name evidence="4" type="ORF">L195_g022206</name>
</gene>
<comment type="caution">
    <text evidence="4">The sequence shown here is derived from an EMBL/GenBank/DDBJ whole genome shotgun (WGS) entry which is preliminary data.</text>
</comment>
<dbReference type="GO" id="GO:0009134">
    <property type="term" value="P:nucleoside diphosphate catabolic process"/>
    <property type="evidence" value="ECO:0007669"/>
    <property type="project" value="TreeGrafter"/>
</dbReference>
<dbReference type="PANTHER" id="PTHR11782">
    <property type="entry name" value="ADENOSINE/GUANOSINE DIPHOSPHATASE"/>
    <property type="match status" value="1"/>
</dbReference>
<proteinExistence type="inferred from homology"/>
<keyword evidence="3" id="KW-0812">Transmembrane</keyword>